<evidence type="ECO:0000256" key="2">
    <source>
        <dbReference type="ARBA" id="ARBA00022694"/>
    </source>
</evidence>
<evidence type="ECO:0000259" key="6">
    <source>
        <dbReference type="Pfam" id="PF25151"/>
    </source>
</evidence>
<evidence type="ECO:0000256" key="1">
    <source>
        <dbReference type="ARBA" id="ARBA00010409"/>
    </source>
</evidence>
<dbReference type="SUPFAM" id="SSF48371">
    <property type="entry name" value="ARM repeat"/>
    <property type="match status" value="1"/>
</dbReference>
<evidence type="ECO:0000256" key="3">
    <source>
        <dbReference type="SAM" id="MobiDB-lite"/>
    </source>
</evidence>
<feature type="region of interest" description="Disordered" evidence="3">
    <location>
        <begin position="1633"/>
        <end position="1652"/>
    </location>
</feature>
<evidence type="ECO:0000259" key="4">
    <source>
        <dbReference type="Pfam" id="PF10350"/>
    </source>
</evidence>
<name>A0A9W8LYN1_9FUNG</name>
<comment type="similarity">
    <text evidence="1">Belongs to the THADA family.</text>
</comment>
<dbReference type="GO" id="GO:0005829">
    <property type="term" value="C:cytosol"/>
    <property type="evidence" value="ECO:0007669"/>
    <property type="project" value="TreeGrafter"/>
</dbReference>
<feature type="domain" description="tRNA (32-2'-O)-methyltransferase regulator THADA-like C-terminal TPR repeats region" evidence="6">
    <location>
        <begin position="1506"/>
        <end position="1567"/>
    </location>
</feature>
<dbReference type="Pfam" id="PF25151">
    <property type="entry name" value="TPR_Trm732_C"/>
    <property type="match status" value="2"/>
</dbReference>
<evidence type="ECO:0000313" key="7">
    <source>
        <dbReference type="EMBL" id="KAJ2850414.1"/>
    </source>
</evidence>
<feature type="compositionally biased region" description="Low complexity" evidence="3">
    <location>
        <begin position="1634"/>
        <end position="1652"/>
    </location>
</feature>
<dbReference type="InterPro" id="IPR056842">
    <property type="entry name" value="THADA-like_TPR_C"/>
</dbReference>
<dbReference type="InterPro" id="IPR056843">
    <property type="entry name" value="THADA-like_TPR"/>
</dbReference>
<keyword evidence="8" id="KW-1185">Reference proteome</keyword>
<organism evidence="7 8">
    <name type="scientific">Coemansia brasiliensis</name>
    <dbReference type="NCBI Taxonomy" id="2650707"/>
    <lineage>
        <taxon>Eukaryota</taxon>
        <taxon>Fungi</taxon>
        <taxon>Fungi incertae sedis</taxon>
        <taxon>Zoopagomycota</taxon>
        <taxon>Kickxellomycotina</taxon>
        <taxon>Kickxellomycetes</taxon>
        <taxon>Kickxellales</taxon>
        <taxon>Kickxellaceae</taxon>
        <taxon>Coemansia</taxon>
    </lineage>
</organism>
<feature type="domain" description="tRNA (32-2'-O)-methyltransferase regulator THADA-like C-terminal TPR repeats region" evidence="6">
    <location>
        <begin position="1693"/>
        <end position="1770"/>
    </location>
</feature>
<dbReference type="InterPro" id="IPR019442">
    <property type="entry name" value="THADA/TRM732_DUF2428"/>
</dbReference>
<evidence type="ECO:0000313" key="8">
    <source>
        <dbReference type="Proteomes" id="UP001139887"/>
    </source>
</evidence>
<reference evidence="7" key="1">
    <citation type="submission" date="2022-07" db="EMBL/GenBank/DDBJ databases">
        <title>Phylogenomic reconstructions and comparative analyses of Kickxellomycotina fungi.</title>
        <authorList>
            <person name="Reynolds N.K."/>
            <person name="Stajich J.E."/>
            <person name="Barry K."/>
            <person name="Grigoriev I.V."/>
            <person name="Crous P."/>
            <person name="Smith M.E."/>
        </authorList>
    </citation>
    <scope>NUCLEOTIDE SEQUENCE</scope>
    <source>
        <strain evidence="7">NRRL 1566</strain>
    </source>
</reference>
<feature type="region of interest" description="Disordered" evidence="3">
    <location>
        <begin position="1251"/>
        <end position="1282"/>
    </location>
</feature>
<comment type="caution">
    <text evidence="7">The sequence shown here is derived from an EMBL/GenBank/DDBJ whole genome shotgun (WGS) entry which is preliminary data.</text>
</comment>
<dbReference type="InterPro" id="IPR051954">
    <property type="entry name" value="tRNA_methyltransferase_THADA"/>
</dbReference>
<proteinExistence type="inferred from homology"/>
<accession>A0A9W8LYN1</accession>
<feature type="compositionally biased region" description="Low complexity" evidence="3">
    <location>
        <begin position="1251"/>
        <end position="1260"/>
    </location>
</feature>
<dbReference type="EMBL" id="JANBUW010000033">
    <property type="protein sequence ID" value="KAJ2850414.1"/>
    <property type="molecule type" value="Genomic_DNA"/>
</dbReference>
<dbReference type="Pfam" id="PF25150">
    <property type="entry name" value="TPR_Trm732"/>
    <property type="match status" value="1"/>
</dbReference>
<dbReference type="InterPro" id="IPR016024">
    <property type="entry name" value="ARM-type_fold"/>
</dbReference>
<dbReference type="PANTHER" id="PTHR14387">
    <property type="entry name" value="THADA/DEATH RECEPTOR INTERACTING PROTEIN"/>
    <property type="match status" value="1"/>
</dbReference>
<dbReference type="Pfam" id="PF26523">
    <property type="entry name" value="Trm732_C"/>
    <property type="match status" value="1"/>
</dbReference>
<gene>
    <name evidence="7" type="ORF">IWW36_001903</name>
</gene>
<protein>
    <recommendedName>
        <fullName evidence="9">DUF2428 domain-containing protein</fullName>
    </recommendedName>
</protein>
<dbReference type="Pfam" id="PF10350">
    <property type="entry name" value="DUF2428"/>
    <property type="match status" value="1"/>
</dbReference>
<keyword evidence="2" id="KW-0819">tRNA processing</keyword>
<dbReference type="Proteomes" id="UP001139887">
    <property type="component" value="Unassembled WGS sequence"/>
</dbReference>
<feature type="compositionally biased region" description="Acidic residues" evidence="3">
    <location>
        <begin position="1261"/>
        <end position="1272"/>
    </location>
</feature>
<feature type="domain" description="DUF2428" evidence="4">
    <location>
        <begin position="1202"/>
        <end position="1504"/>
    </location>
</feature>
<dbReference type="GO" id="GO:0030488">
    <property type="term" value="P:tRNA methylation"/>
    <property type="evidence" value="ECO:0007669"/>
    <property type="project" value="TreeGrafter"/>
</dbReference>
<sequence length="2455" mass="269313">MGILQKDRRGTRALKPPIPVPDIWTERIKVDQETDDEAASDQEMQLMQRVRSDCVDLATQADITWLEQSKLLKSIDMSLSGLRKLPQVSLSTLSYLRQVAIPMFVECYFMPNDMAVRRQAIPLIKVSSALDPSCVDNVLQANLLAFVGMQEKYHEMDVLSTADREVTELVYARQLVGQRAQALEVLASVPQGFPVIRRFVSDVLAFAANSLDDALPQLRSPRKGLGSVELVALRDDCTQLMRLVFMCLSKLLAEDVGTKESAVGDDLLTAILASMRTPSPGFVEQTLTRVYALSWDLIGCEHAAINSRQVAAMVLVSLIEGAGLSKQNRAVALAKCALDIDVQSNDSDSCSGAEHQEEEPLATYVPVVDDSSSRAQCMDDAVSMICIARAIVSLASYETTLVPLSMIPSVKLPSVCNNVHEAVFTHIASICGRSQLAPGVKVVVFESMAIWLQETAKLLARCLNSLQSADRTNMDAYTAEFNNTAFALGQRVLILQRERIMGYLWSYWDDPIDAVQAKVRIIFEAFLDIGSTMNQAIVSDPSIAECALNTYESQSTAIATTAASMHDSNAFIRDVLDLVLTMDWSRKVKYSLLAALCPRIDVLVLLQEHPEILSSCLETMAQVTMASRAAQLLTALLSCAADDIDHISDPLGKCSQLTAEERQVAALELETKHVTLWVPPVVEALCRDDDTSRRMLTQQLLPKLFGSLPRIVSHILKALVVYERPLNSNSDSDISNSNSNISNMGRVAAAQQQQSLDACRQHALIVVLKVARSQDIISIDQLVTMDDQNPSIADRSSSSPPSIVASPASSSVIDMLNQAVFHPDLTVRADMLGLLCESRKLATPLSEIEYDLLFKLLRVSASAPSADFRQQQFGALTTLAARLVTVATHADRIVTTGRPPVPSQKIRHRERARREQAVARGKAEGKSEEQVLRELGILSQDEMVAQAHITLEQVKQAVHRWLDLAVRGCLYPGAGFAKVAMGLRWLDILTAFFTPGRPAQAPESAMAPFAVQGLSSPRFNRGQQPSSDTSAAVTAEEVVTVLTQVLIDDPFDANRAGAFALLTSWPLVPEDDSEAAAAAQAWANQLLRRALHLVNSTRAQESESGALIIRWLFRKFVVLQDMRLEISLQADSSDKANDVAFANGLLMRIIECRKAAEHNLLNAAQQFPLHGLLTAAQYVSAEIDFASPTVQTHAEEWRLWLKSLAQAAMDICRVVLSVLTSPSPEGNIPSSFREMETKIDDIIRSAEGLSLSDTDAPSLTDDSDDDDDDIDDGLLGGTSGLGGPAGPRQQVILSYCWRAIKEVSGLLSSVAVCPPGDDQKTQATAGSLEPEQVPLMDAQTLGQIGDLLHTLLTSIRHRGAFSAVHPAFTVVCKRMFGSCDAELNERVGKWLDQCLDIATICRVSVTRRSAGWPLCLLSILTCDKLATQALLPRAMDRLFALASDLQLEGAGDDGTNSTTDLPQVHAINMLRALLDDHALGPDIVPYIEHAFVLALTGLQSRRWAIRNVCSLLYAALTRRVFGNNRTRDESKYDGITGRELFTRFPGLHPFLTNQLEDAVDKLAEVDLAQEGPAGDGRVIIEDADKPQCEANKALMHSTDPVTAVLRSGARFIHPALYPCLILLARLQPTLTDASSQPQQSQKQPEAVQAAGEAAGVIAASPHAESATGAVAPPMNLDREPLTRVNERNSTVHVTSASTMLSMYSFTELVEMCVDSPVCKTREMAARAFAPLVPSERAAAVVTSVLKHIKEAGATMAANTCHGALCQVHELLRVHWRINNEDEVMRRSFITQVLPVLTALWPILIQRIDGPTAHDNLEGDNFDVSDVIRHKFLVIINEYVARGEQWLLPGLLDATLVRAARLLLSRFRLTVLYGTLHPMFSQRQVLMQLGNSQVPGAYGTVLELVRLFLACVDDCTMAVLRSDGSVQLRIDGDLVDEHGTRVLSPADALEDAESHLNSSRSSSGIGGGSSEVLYSPWSVLGSILTNNDFYEAKLEALEWMLDHADNERMHVIERIGIDNLLPLLITDTCAINSIPESQHEQQPQAARDPLVRAAAIRLLALMCTHLEIDSRTLPVRDVVSFWDTIVAQLDAKFCPLSVSTALVELQAALVHLLMQHPDASQVNQRTFAWAQQIYSWSDPERAAPYRHAVSRALVTYSAIKRYIEAGSTSNQFSSISVDAPSEQILRLCYWRLLQDDDADIREYIAQTISRRLGRELACDQACEKLVVDFCLSAHMPFPDTYVRNRVQYILGLGSLSVSQAVQQAISPNSALFAHENPNIYIDEPRNVQLAYYSLISIAHIYAEEHQKSNDAGDSPLQRHVTGMAEHALQCVDALDAARLELLQSRELALDRGVVLSGVLGASSLPQLFSLLQSWILGARLVLFTASRIDTKQAHCMASRTLEVALLWLESKELHPLHPWVFRSLCSLQQMAQDVLKDNKPLSKSSAVSDLFLLTYV</sequence>
<dbReference type="OrthoDB" id="73997at2759"/>
<dbReference type="PANTHER" id="PTHR14387:SF0">
    <property type="entry name" value="DUF2428 DOMAIN-CONTAINING PROTEIN"/>
    <property type="match status" value="1"/>
</dbReference>
<evidence type="ECO:0008006" key="9">
    <source>
        <dbReference type="Google" id="ProtNLM"/>
    </source>
</evidence>
<evidence type="ECO:0000259" key="5">
    <source>
        <dbReference type="Pfam" id="PF25150"/>
    </source>
</evidence>
<feature type="domain" description="tRNA (32-2'-O)-methyltransferase regulator THADA-like TPR repeats region" evidence="5">
    <location>
        <begin position="674"/>
        <end position="992"/>
    </location>
</feature>